<dbReference type="RefSeq" id="XP_028546274.1">
    <property type="nucleotide sequence ID" value="XM_028690473.1"/>
</dbReference>
<evidence type="ECO:0000256" key="9">
    <source>
        <dbReference type="ARBA" id="ARBA00022842"/>
    </source>
</evidence>
<evidence type="ECO:0000256" key="11">
    <source>
        <dbReference type="ARBA" id="ARBA00048679"/>
    </source>
</evidence>
<keyword evidence="6" id="KW-0547">Nucleotide-binding</keyword>
<dbReference type="PROSITE" id="PS01245">
    <property type="entry name" value="RIO1"/>
    <property type="match status" value="1"/>
</dbReference>
<keyword evidence="3 14" id="KW-0723">Serine/threonine-protein kinase</keyword>
<dbReference type="GO" id="GO:0005524">
    <property type="term" value="F:ATP binding"/>
    <property type="evidence" value="ECO:0007669"/>
    <property type="project" value="UniProtKB-KW"/>
</dbReference>
<evidence type="ECO:0000256" key="1">
    <source>
        <dbReference type="ARBA" id="ARBA00009196"/>
    </source>
</evidence>
<feature type="compositionally biased region" description="Basic and acidic residues" evidence="12">
    <location>
        <begin position="199"/>
        <end position="229"/>
    </location>
</feature>
<dbReference type="Gene3D" id="3.30.200.20">
    <property type="entry name" value="Phosphorylase Kinase, domain 1"/>
    <property type="match status" value="1"/>
</dbReference>
<dbReference type="Proteomes" id="UP000195521">
    <property type="component" value="Unassembled WGS sequence"/>
</dbReference>
<dbReference type="OrthoDB" id="205248at2759"/>
<evidence type="ECO:0000256" key="8">
    <source>
        <dbReference type="ARBA" id="ARBA00022840"/>
    </source>
</evidence>
<evidence type="ECO:0000256" key="6">
    <source>
        <dbReference type="ARBA" id="ARBA00022741"/>
    </source>
</evidence>
<sequence length="888" mass="103760">MKIRKDKIKTHEKDYNYGGFENYMYAKDVSNDVKSSLIEGEKLTNKFRNRGLTRDKRATVSTVLDNRTLLVLKKLKDNFLNEIYGVVSSGKEAYVFNSHKYLNEEELTGVKEVLLKYMQTTSAFTGAAAEEEAEEEKEEEKEEESSYKAHMNEGQVHIDGQYSDQQNMNKIHNDELGTDELSTDELSTDELSTDELSTDELRNDELGTDELKNDELSTDELKNDERSTDELGNVGVHNGEPRSDIHFPHESLYKVYHLRKHLEEKREETELEEDKNPTNMSGEAYDIIDKLSEFIPKEGKLIWNHFENKKIAISFATKVYNTSVLVFKKRSQYIEGEFRFRNAYTKNTNPRKMVKQWSEKEFRNLRRILICGLRCPYPLVLKSNVIVMSMLGTLDTACPKMKDLNFSLLKWKELYIECICILRQLYCSCKLVHADFSEYNLLYFFNHIYIIDVSQSMEHDHPYSLEFLKRDCLNITNFFKKKIGTFRNDKQEDTHHLNAMLHEAKIYQNITLKNRNACAYNNVQHMADASNNANTSNSSDVIERGDEKNGEHSKRSEFFYNRVQVLPLKTLFDYIVHSNPPEDVTFFLENDKKKICINPSEIIYLQFFGLVKNTTPIPKLNLKRIQQNRIYFEKLKRATGYYATKFAAQNRSHIKKHADKSQVEEQIFLSSWIPSHLNEIKDIRTIEKDLKLLKKGKSIVGNFISCNYNSEHNKHVQGNNTHAVHKNGERTHNSDGKIEAEVLRTNVDTTLHEQKAIVEECFTNKFSQKKDPNNYDNREDVREQGEDDHVREICQKDEDKALDELSLEKVSHANNLSDAHKSDIDNYENNCVNSEQEEGVKFKGIIPEGVTRKEWSKLVKEQNREKRKHKVPKYQKKKKKKKTHLKKK</sequence>
<keyword evidence="8" id="KW-0067">ATP-binding</keyword>
<comment type="catalytic activity">
    <reaction evidence="11">
        <text>L-seryl-[protein] + ATP = O-phospho-L-seryl-[protein] + ADP + H(+)</text>
        <dbReference type="Rhea" id="RHEA:17989"/>
        <dbReference type="Rhea" id="RHEA-COMP:9863"/>
        <dbReference type="Rhea" id="RHEA-COMP:11604"/>
        <dbReference type="ChEBI" id="CHEBI:15378"/>
        <dbReference type="ChEBI" id="CHEBI:29999"/>
        <dbReference type="ChEBI" id="CHEBI:30616"/>
        <dbReference type="ChEBI" id="CHEBI:83421"/>
        <dbReference type="ChEBI" id="CHEBI:456216"/>
        <dbReference type="EC" id="2.7.11.1"/>
    </reaction>
</comment>
<feature type="region of interest" description="Disordered" evidence="12">
    <location>
        <begin position="529"/>
        <end position="549"/>
    </location>
</feature>
<comment type="catalytic activity">
    <reaction evidence="10">
        <text>L-threonyl-[protein] + ATP = O-phospho-L-threonyl-[protein] + ADP + H(+)</text>
        <dbReference type="Rhea" id="RHEA:46608"/>
        <dbReference type="Rhea" id="RHEA-COMP:11060"/>
        <dbReference type="Rhea" id="RHEA-COMP:11605"/>
        <dbReference type="ChEBI" id="CHEBI:15378"/>
        <dbReference type="ChEBI" id="CHEBI:30013"/>
        <dbReference type="ChEBI" id="CHEBI:30616"/>
        <dbReference type="ChEBI" id="CHEBI:61977"/>
        <dbReference type="ChEBI" id="CHEBI:456216"/>
        <dbReference type="EC" id="2.7.11.1"/>
    </reaction>
</comment>
<feature type="compositionally biased region" description="Acidic residues" evidence="12">
    <location>
        <begin position="129"/>
        <end position="143"/>
    </location>
</feature>
<dbReference type="Gene3D" id="1.10.510.10">
    <property type="entry name" value="Transferase(Phosphotransferase) domain 1"/>
    <property type="match status" value="1"/>
</dbReference>
<evidence type="ECO:0000256" key="2">
    <source>
        <dbReference type="ARBA" id="ARBA00012513"/>
    </source>
</evidence>
<feature type="region of interest" description="Disordered" evidence="12">
    <location>
        <begin position="179"/>
        <end position="246"/>
    </location>
</feature>
<feature type="compositionally biased region" description="Acidic residues" evidence="12">
    <location>
        <begin position="179"/>
        <end position="198"/>
    </location>
</feature>
<gene>
    <name evidence="14" type="ORF">PGO_144830</name>
</gene>
<keyword evidence="7 14" id="KW-0418">Kinase</keyword>
<feature type="domain" description="RIO kinase" evidence="13">
    <location>
        <begin position="53"/>
        <end position="499"/>
    </location>
</feature>
<evidence type="ECO:0000256" key="5">
    <source>
        <dbReference type="ARBA" id="ARBA00022723"/>
    </source>
</evidence>
<dbReference type="GeneID" id="39750431"/>
<dbReference type="EMBL" id="BDQF01000015">
    <property type="protein sequence ID" value="GAW83685.1"/>
    <property type="molecule type" value="Genomic_DNA"/>
</dbReference>
<dbReference type="SMART" id="SM00090">
    <property type="entry name" value="RIO"/>
    <property type="match status" value="1"/>
</dbReference>
<evidence type="ECO:0000256" key="12">
    <source>
        <dbReference type="SAM" id="MobiDB-lite"/>
    </source>
</evidence>
<comment type="similarity">
    <text evidence="1">Belongs to the protein kinase superfamily. RIO-type Ser/Thr kinase family.</text>
</comment>
<accession>A0A1Y1JQC3</accession>
<feature type="region of interest" description="Disordered" evidence="12">
    <location>
        <begin position="860"/>
        <end position="888"/>
    </location>
</feature>
<feature type="compositionally biased region" description="Low complexity" evidence="12">
    <location>
        <begin position="529"/>
        <end position="540"/>
    </location>
</feature>
<proteinExistence type="inferred from homology"/>
<evidence type="ECO:0000313" key="14">
    <source>
        <dbReference type="EMBL" id="GAW83685.1"/>
    </source>
</evidence>
<dbReference type="GO" id="GO:0004674">
    <property type="term" value="F:protein serine/threonine kinase activity"/>
    <property type="evidence" value="ECO:0007669"/>
    <property type="project" value="UniProtKB-KW"/>
</dbReference>
<feature type="compositionally biased region" description="Basic residues" evidence="12">
    <location>
        <begin position="865"/>
        <end position="888"/>
    </location>
</feature>
<dbReference type="InterPro" id="IPR000687">
    <property type="entry name" value="RIO_kinase"/>
</dbReference>
<organism evidence="14 15">
    <name type="scientific">Plasmodium gonderi</name>
    <dbReference type="NCBI Taxonomy" id="77519"/>
    <lineage>
        <taxon>Eukaryota</taxon>
        <taxon>Sar</taxon>
        <taxon>Alveolata</taxon>
        <taxon>Apicomplexa</taxon>
        <taxon>Aconoidasida</taxon>
        <taxon>Haemosporida</taxon>
        <taxon>Plasmodiidae</taxon>
        <taxon>Plasmodium</taxon>
        <taxon>Plasmodium (Plasmodium)</taxon>
    </lineage>
</organism>
<keyword evidence="15" id="KW-1185">Reference proteome</keyword>
<keyword evidence="4" id="KW-0808">Transferase</keyword>
<dbReference type="GO" id="GO:0046872">
    <property type="term" value="F:metal ion binding"/>
    <property type="evidence" value="ECO:0007669"/>
    <property type="project" value="UniProtKB-KW"/>
</dbReference>
<evidence type="ECO:0000259" key="13">
    <source>
        <dbReference type="SMART" id="SM00090"/>
    </source>
</evidence>
<dbReference type="InterPro" id="IPR018935">
    <property type="entry name" value="RIO_kinase_CS"/>
</dbReference>
<comment type="caution">
    <text evidence="14">The sequence shown here is derived from an EMBL/GenBank/DDBJ whole genome shotgun (WGS) entry which is preliminary data.</text>
</comment>
<dbReference type="OMA" id="QWSEKEF"/>
<reference evidence="15" key="1">
    <citation type="submission" date="2017-04" db="EMBL/GenBank/DDBJ databases">
        <title>Plasmodium gonderi genome.</title>
        <authorList>
            <person name="Arisue N."/>
            <person name="Honma H."/>
            <person name="Kawai S."/>
            <person name="Tougan T."/>
            <person name="Tanabe K."/>
            <person name="Horii T."/>
        </authorList>
    </citation>
    <scope>NUCLEOTIDE SEQUENCE [LARGE SCALE GENOMIC DNA]</scope>
    <source>
        <strain evidence="15">ATCC 30045</strain>
    </source>
</reference>
<dbReference type="EC" id="2.7.11.1" evidence="2"/>
<dbReference type="SUPFAM" id="SSF56112">
    <property type="entry name" value="Protein kinase-like (PK-like)"/>
    <property type="match status" value="1"/>
</dbReference>
<dbReference type="PANTHER" id="PTHR45723">
    <property type="entry name" value="SERINE/THREONINE-PROTEIN KINASE RIO1"/>
    <property type="match status" value="1"/>
</dbReference>
<dbReference type="InterPro" id="IPR018934">
    <property type="entry name" value="RIO_dom"/>
</dbReference>
<evidence type="ECO:0000256" key="3">
    <source>
        <dbReference type="ARBA" id="ARBA00022527"/>
    </source>
</evidence>
<dbReference type="InterPro" id="IPR051272">
    <property type="entry name" value="RIO-type_Ser/Thr_kinase"/>
</dbReference>
<protein>
    <recommendedName>
        <fullName evidence="2">non-specific serine/threonine protein kinase</fullName>
        <ecNumber evidence="2">2.7.11.1</ecNumber>
    </recommendedName>
</protein>
<evidence type="ECO:0000256" key="10">
    <source>
        <dbReference type="ARBA" id="ARBA00047899"/>
    </source>
</evidence>
<keyword evidence="5" id="KW-0479">Metal-binding</keyword>
<keyword evidence="9" id="KW-0460">Magnesium</keyword>
<feature type="region of interest" description="Disordered" evidence="12">
    <location>
        <begin position="768"/>
        <end position="788"/>
    </location>
</feature>
<dbReference type="Pfam" id="PF01163">
    <property type="entry name" value="RIO1"/>
    <property type="match status" value="1"/>
</dbReference>
<evidence type="ECO:0000256" key="7">
    <source>
        <dbReference type="ARBA" id="ARBA00022777"/>
    </source>
</evidence>
<name>A0A1Y1JQC3_PLAGO</name>
<evidence type="ECO:0000313" key="15">
    <source>
        <dbReference type="Proteomes" id="UP000195521"/>
    </source>
</evidence>
<feature type="region of interest" description="Disordered" evidence="12">
    <location>
        <begin position="125"/>
        <end position="148"/>
    </location>
</feature>
<evidence type="ECO:0000256" key="4">
    <source>
        <dbReference type="ARBA" id="ARBA00022679"/>
    </source>
</evidence>
<dbReference type="InterPro" id="IPR011009">
    <property type="entry name" value="Kinase-like_dom_sf"/>
</dbReference>
<dbReference type="AlphaFoldDB" id="A0A1Y1JQC3"/>